<keyword evidence="1" id="KW-0805">Transcription regulation</keyword>
<dbReference type="EMBL" id="BAAANK010000012">
    <property type="protein sequence ID" value="GAA1846188.1"/>
    <property type="molecule type" value="Genomic_DNA"/>
</dbReference>
<evidence type="ECO:0000256" key="1">
    <source>
        <dbReference type="ARBA" id="ARBA00023015"/>
    </source>
</evidence>
<dbReference type="SUPFAM" id="SSF46785">
    <property type="entry name" value="Winged helix' DNA-binding domain"/>
    <property type="match status" value="1"/>
</dbReference>
<dbReference type="InterPro" id="IPR005471">
    <property type="entry name" value="Tscrpt_reg_IclR_N"/>
</dbReference>
<evidence type="ECO:0000259" key="5">
    <source>
        <dbReference type="PROSITE" id="PS51078"/>
    </source>
</evidence>
<protein>
    <submittedName>
        <fullName evidence="6">IclR family transcriptional regulator</fullName>
    </submittedName>
</protein>
<dbReference type="SMART" id="SM00346">
    <property type="entry name" value="HTH_ICLR"/>
    <property type="match status" value="1"/>
</dbReference>
<dbReference type="InterPro" id="IPR014757">
    <property type="entry name" value="Tscrpt_reg_IclR_C"/>
</dbReference>
<dbReference type="InterPro" id="IPR029016">
    <property type="entry name" value="GAF-like_dom_sf"/>
</dbReference>
<feature type="domain" description="IclR-ED" evidence="5">
    <location>
        <begin position="80"/>
        <end position="262"/>
    </location>
</feature>
<dbReference type="Gene3D" id="3.30.450.40">
    <property type="match status" value="1"/>
</dbReference>
<evidence type="ECO:0000256" key="3">
    <source>
        <dbReference type="ARBA" id="ARBA00023163"/>
    </source>
</evidence>
<dbReference type="PANTHER" id="PTHR30136:SF35">
    <property type="entry name" value="HTH-TYPE TRANSCRIPTIONAL REGULATOR RV1719"/>
    <property type="match status" value="1"/>
</dbReference>
<dbReference type="InterPro" id="IPR036388">
    <property type="entry name" value="WH-like_DNA-bd_sf"/>
</dbReference>
<comment type="caution">
    <text evidence="6">The sequence shown here is derived from an EMBL/GenBank/DDBJ whole genome shotgun (WGS) entry which is preliminary data.</text>
</comment>
<dbReference type="Proteomes" id="UP001501746">
    <property type="component" value="Unassembled WGS sequence"/>
</dbReference>
<dbReference type="PROSITE" id="PS51078">
    <property type="entry name" value="ICLR_ED"/>
    <property type="match status" value="1"/>
</dbReference>
<dbReference type="PROSITE" id="PS51077">
    <property type="entry name" value="HTH_ICLR"/>
    <property type="match status" value="1"/>
</dbReference>
<keyword evidence="2" id="KW-0238">DNA-binding</keyword>
<reference evidence="6 7" key="1">
    <citation type="journal article" date="2019" name="Int. J. Syst. Evol. Microbiol.">
        <title>The Global Catalogue of Microorganisms (GCM) 10K type strain sequencing project: providing services to taxonomists for standard genome sequencing and annotation.</title>
        <authorList>
            <consortium name="The Broad Institute Genomics Platform"/>
            <consortium name="The Broad Institute Genome Sequencing Center for Infectious Disease"/>
            <person name="Wu L."/>
            <person name="Ma J."/>
        </authorList>
    </citation>
    <scope>NUCLEOTIDE SEQUENCE [LARGE SCALE GENOMIC DNA]</scope>
    <source>
        <strain evidence="6 7">JCM 14323</strain>
    </source>
</reference>
<accession>A0ABN2N2W3</accession>
<gene>
    <name evidence="6" type="ORF">GCM10009750_35700</name>
</gene>
<dbReference type="Gene3D" id="1.10.10.10">
    <property type="entry name" value="Winged helix-like DNA-binding domain superfamily/Winged helix DNA-binding domain"/>
    <property type="match status" value="1"/>
</dbReference>
<proteinExistence type="predicted"/>
<sequence>MERTEPGVTSAERPAEVIGAVANALELLQLFSEGPSIQVSTASKRLGLSRSTVHRLLNTLTVYGYVVHEASTRVYRPGPVLASIGLVAVKSSDLRTVGQAALAKLAGETDETVQLSVLRGSEIMCIDSIESTRSVRIGSRLGWTLPAHATAAGRALLAELSDAEVMAVFPNETIAKAGGVPEVRRIDLLAQLELVRARRYATNFGESEPDVSAVGVVIRDRQDRARAALSVTAPRSRGDEQWMRATGRIAVAIADEFAGVIA</sequence>
<dbReference type="InterPro" id="IPR036390">
    <property type="entry name" value="WH_DNA-bd_sf"/>
</dbReference>
<dbReference type="PANTHER" id="PTHR30136">
    <property type="entry name" value="HELIX-TURN-HELIX TRANSCRIPTIONAL REGULATOR, ICLR FAMILY"/>
    <property type="match status" value="1"/>
</dbReference>
<dbReference type="Pfam" id="PF09339">
    <property type="entry name" value="HTH_IclR"/>
    <property type="match status" value="1"/>
</dbReference>
<keyword evidence="7" id="KW-1185">Reference proteome</keyword>
<dbReference type="Pfam" id="PF01614">
    <property type="entry name" value="IclR_C"/>
    <property type="match status" value="1"/>
</dbReference>
<dbReference type="SUPFAM" id="SSF55781">
    <property type="entry name" value="GAF domain-like"/>
    <property type="match status" value="1"/>
</dbReference>
<name>A0ABN2N2W3_9MICO</name>
<evidence type="ECO:0000313" key="7">
    <source>
        <dbReference type="Proteomes" id="UP001501746"/>
    </source>
</evidence>
<keyword evidence="3" id="KW-0804">Transcription</keyword>
<organism evidence="6 7">
    <name type="scientific">Agromyces salentinus</name>
    <dbReference type="NCBI Taxonomy" id="269421"/>
    <lineage>
        <taxon>Bacteria</taxon>
        <taxon>Bacillati</taxon>
        <taxon>Actinomycetota</taxon>
        <taxon>Actinomycetes</taxon>
        <taxon>Micrococcales</taxon>
        <taxon>Microbacteriaceae</taxon>
        <taxon>Agromyces</taxon>
    </lineage>
</organism>
<evidence type="ECO:0000256" key="2">
    <source>
        <dbReference type="ARBA" id="ARBA00023125"/>
    </source>
</evidence>
<dbReference type="InterPro" id="IPR050707">
    <property type="entry name" value="HTH_MetabolicPath_Reg"/>
</dbReference>
<evidence type="ECO:0000259" key="4">
    <source>
        <dbReference type="PROSITE" id="PS51077"/>
    </source>
</evidence>
<evidence type="ECO:0000313" key="6">
    <source>
        <dbReference type="EMBL" id="GAA1846188.1"/>
    </source>
</evidence>
<feature type="domain" description="HTH iclR-type" evidence="4">
    <location>
        <begin position="18"/>
        <end position="79"/>
    </location>
</feature>